<reference evidence="1 2" key="1">
    <citation type="submission" date="2017-02" db="EMBL/GenBank/DDBJ databases">
        <authorList>
            <person name="Peterson S.W."/>
        </authorList>
    </citation>
    <scope>NUCLEOTIDE SEQUENCE [LARGE SCALE GENOMIC DNA]</scope>
    <source>
        <strain evidence="1 2">DSM 16080</strain>
    </source>
</reference>
<dbReference type="EMBL" id="FUYC01000028">
    <property type="protein sequence ID" value="SKA96707.1"/>
    <property type="molecule type" value="Genomic_DNA"/>
</dbReference>
<dbReference type="InterPro" id="IPR025332">
    <property type="entry name" value="DUF4238"/>
</dbReference>
<evidence type="ECO:0008006" key="3">
    <source>
        <dbReference type="Google" id="ProtNLM"/>
    </source>
</evidence>
<proteinExistence type="predicted"/>
<protein>
    <recommendedName>
        <fullName evidence="3">DUF4238 domain-containing protein</fullName>
    </recommendedName>
</protein>
<name>A0A1T4Y4H6_9BACT</name>
<dbReference type="Pfam" id="PF14022">
    <property type="entry name" value="DUF4238"/>
    <property type="match status" value="1"/>
</dbReference>
<organism evidence="1 2">
    <name type="scientific">Paucidesulfovibrio gracilis DSM 16080</name>
    <dbReference type="NCBI Taxonomy" id="1121449"/>
    <lineage>
        <taxon>Bacteria</taxon>
        <taxon>Pseudomonadati</taxon>
        <taxon>Thermodesulfobacteriota</taxon>
        <taxon>Desulfovibrionia</taxon>
        <taxon>Desulfovibrionales</taxon>
        <taxon>Desulfovibrionaceae</taxon>
        <taxon>Paucidesulfovibrio</taxon>
    </lineage>
</organism>
<dbReference type="AlphaFoldDB" id="A0A1T4Y4H6"/>
<dbReference type="Proteomes" id="UP000190027">
    <property type="component" value="Unassembled WGS sequence"/>
</dbReference>
<sequence>MTNNPIRHHIVPQCYLGLFTNEDSKLNVYPKDSRPRFLAGPNNVAVRKHYYSFTNDLNEVDARIERTLSEIEGVTKPILEAIQRGDELSRQDKENMAVFLGIMTTRNPNFRDGVENFQKQVLEQFKDVNVDHNPRFQELVDNAPEAVVAAAGGKGQVAAFLKNSMEVVVTPEASLEFVHLGLEVSKRLSEMHWRFWVNHRKNQPFVTSDNPCYVTNKAVEKTAYGVGIGLEGSRFHFPVSPSVFLVADWSGDWIDYKDVEEKRQVSMMNARTIRYAESEVYSPLANDFIEALYRKNKEYTQELLVDQLGPYHMMRRKLVKKDQESK</sequence>
<dbReference type="OrthoDB" id="5518415at2"/>
<evidence type="ECO:0000313" key="2">
    <source>
        <dbReference type="Proteomes" id="UP000190027"/>
    </source>
</evidence>
<gene>
    <name evidence="1" type="ORF">SAMN02745704_02761</name>
</gene>
<keyword evidence="2" id="KW-1185">Reference proteome</keyword>
<dbReference type="RefSeq" id="WP_078718304.1">
    <property type="nucleotide sequence ID" value="NZ_FUYC01000028.1"/>
</dbReference>
<evidence type="ECO:0000313" key="1">
    <source>
        <dbReference type="EMBL" id="SKA96707.1"/>
    </source>
</evidence>
<accession>A0A1T4Y4H6</accession>